<feature type="compositionally biased region" description="Low complexity" evidence="1">
    <location>
        <begin position="1466"/>
        <end position="1476"/>
    </location>
</feature>
<feature type="compositionally biased region" description="Low complexity" evidence="1">
    <location>
        <begin position="1661"/>
        <end position="1678"/>
    </location>
</feature>
<organism evidence="3 4">
    <name type="scientific">Chlamydomonas incerta</name>
    <dbReference type="NCBI Taxonomy" id="51695"/>
    <lineage>
        <taxon>Eukaryota</taxon>
        <taxon>Viridiplantae</taxon>
        <taxon>Chlorophyta</taxon>
        <taxon>core chlorophytes</taxon>
        <taxon>Chlorophyceae</taxon>
        <taxon>CS clade</taxon>
        <taxon>Chlamydomonadales</taxon>
        <taxon>Chlamydomonadaceae</taxon>
        <taxon>Chlamydomonas</taxon>
    </lineage>
</organism>
<dbReference type="SUPFAM" id="SSF158791">
    <property type="entry name" value="MgtE N-terminal domain-like"/>
    <property type="match status" value="2"/>
</dbReference>
<feature type="compositionally biased region" description="Low complexity" evidence="1">
    <location>
        <begin position="1411"/>
        <end position="1426"/>
    </location>
</feature>
<evidence type="ECO:0000313" key="3">
    <source>
        <dbReference type="EMBL" id="KAG2434787.1"/>
    </source>
</evidence>
<feature type="region of interest" description="Disordered" evidence="1">
    <location>
        <begin position="1450"/>
        <end position="1761"/>
    </location>
</feature>
<feature type="compositionally biased region" description="Low complexity" evidence="1">
    <location>
        <begin position="1254"/>
        <end position="1265"/>
    </location>
</feature>
<gene>
    <name evidence="3" type="ORF">HXX76_007672</name>
</gene>
<feature type="compositionally biased region" description="Pro residues" evidence="1">
    <location>
        <begin position="1399"/>
        <end position="1410"/>
    </location>
</feature>
<feature type="compositionally biased region" description="Low complexity" evidence="1">
    <location>
        <begin position="332"/>
        <end position="341"/>
    </location>
</feature>
<dbReference type="InterPro" id="IPR038076">
    <property type="entry name" value="MgtE_N_sf"/>
</dbReference>
<feature type="compositionally biased region" description="Gly residues" evidence="1">
    <location>
        <begin position="273"/>
        <end position="283"/>
    </location>
</feature>
<dbReference type="PANTHER" id="PTHR31535:SF3">
    <property type="entry name" value="REGULATORY PROTEIN ZESTE"/>
    <property type="match status" value="1"/>
</dbReference>
<feature type="compositionally biased region" description="Low complexity" evidence="1">
    <location>
        <begin position="1750"/>
        <end position="1759"/>
    </location>
</feature>
<reference evidence="3" key="1">
    <citation type="journal article" date="2020" name="bioRxiv">
        <title>Comparative genomics of Chlamydomonas.</title>
        <authorList>
            <person name="Craig R.J."/>
            <person name="Hasan A.R."/>
            <person name="Ness R.W."/>
            <person name="Keightley P.D."/>
        </authorList>
    </citation>
    <scope>NUCLEOTIDE SEQUENCE</scope>
    <source>
        <strain evidence="3">SAG 7.73</strain>
    </source>
</reference>
<feature type="compositionally biased region" description="Polar residues" evidence="1">
    <location>
        <begin position="1688"/>
        <end position="1705"/>
    </location>
</feature>
<feature type="compositionally biased region" description="Pro residues" evidence="1">
    <location>
        <begin position="1530"/>
        <end position="1543"/>
    </location>
</feature>
<feature type="compositionally biased region" description="Low complexity" evidence="1">
    <location>
        <begin position="674"/>
        <end position="683"/>
    </location>
</feature>
<accession>A0A835VZ96</accession>
<evidence type="ECO:0000256" key="1">
    <source>
        <dbReference type="SAM" id="MobiDB-lite"/>
    </source>
</evidence>
<feature type="compositionally biased region" description="Low complexity" evidence="1">
    <location>
        <begin position="29"/>
        <end position="47"/>
    </location>
</feature>
<dbReference type="Gene3D" id="1.25.60.10">
    <property type="entry name" value="MgtE N-terminal domain-like"/>
    <property type="match status" value="1"/>
</dbReference>
<protein>
    <recommendedName>
        <fullName evidence="2">Magnesium transporter MgtE intracellular domain-containing protein</fullName>
    </recommendedName>
</protein>
<feature type="compositionally biased region" description="Low complexity" evidence="1">
    <location>
        <begin position="1544"/>
        <end position="1580"/>
    </location>
</feature>
<feature type="compositionally biased region" description="Low complexity" evidence="1">
    <location>
        <begin position="1490"/>
        <end position="1501"/>
    </location>
</feature>
<proteinExistence type="predicted"/>
<dbReference type="InterPro" id="IPR006668">
    <property type="entry name" value="Mg_transptr_MgtE_intracell_dom"/>
</dbReference>
<feature type="compositionally biased region" description="Gly residues" evidence="1">
    <location>
        <begin position="97"/>
        <end position="126"/>
    </location>
</feature>
<dbReference type="OrthoDB" id="541336at2759"/>
<dbReference type="Pfam" id="PF03448">
    <property type="entry name" value="MgtE_N"/>
    <property type="match status" value="1"/>
</dbReference>
<sequence length="2485" mass="245879">MSRVTDLSLAPLSERRNNTGKLPQGHGRGTASDGNGAGAANGSPSRALPVHRMGGGGPFPPVPRPGAATSPYVMAGGQRRSALAASTGSLFPEAARGPGGGGGGGGGTGAWQEGGGLGSSGGGGLPGMAWGAATAPLPRLDASGTFGGGGGGGGERTARRQSPQHFKPNGGAAGGSPAQTARGGRSPPAAPRSPRDTSLSALAAAGAAAAAAGPGGAAPGAGPGQAQAITWAHVREAQQHAWAESAGLYRPQANYTIQMPLPGHLPPQPQQAYGGGGGGGGGQPPIAAQGSYAEYDGLGGGGPSSMSLTYPGPGGGAGGGGAGGGGGGGRTARGSSGAPPAVAVAPLDLSEMDRDLRDREASLLGGAGGALNRSSWSVSAGAATAGGGWVGGGGAADGGGHRMGSPGRGFRDGSGNTAGNVSSGLLAYEGLVGPQFGSLGLVEGPLAGYGGGSGGGGGGSVLAAAGGGYTPAQLSSLQAAAAAVHGLQRRTLLLRLPHCWGALGLELPAMVVQSGGGACLLVLPSDKPPARSEAVAAEGLLLDMLRDPGAAAAKAAAWRADMLAALCADAIASLNEAAKTRSRNGAGGGLSGIQLRTPGILAPFTTLLQGSLQEKSQNVDAQRSGLLTAHTRRGVPPPPPLQTGGGFGGAYSPYTHGPPPPRPTPPAAPPAPAAPARACASGAPFGGGGGGGALAVQPSSSSFSGPTGGGGVAGGRLGSGRGAAGAAGLGAGAGGGARTDEAAAEEAGNGDGGAEGGGGTGGGEAAGTEAAAAGAAGGGGGFRMSAHASAALTVGACICLADIVRQVEVGCGERGRALAGVWNAFVAAHQESVDALHRHAAAQQAEIHELSKRLAERRDFAREMEMLEFLKRENARFKSREAELLAKGLLTMQAAPGARDGSRMVVKAGGALGEAVEGELGGRIAALRWRHALQVLGTRTHKVAFKSGAEYQPPFTPTPRVSAGGPEAEVMVSKLDLLQRLTLAVERAAARRRAFGRGRDPDAAARIYGGGGGGGGAEGGPAAPSSAELVLLLAMLPELRRAEVLAAMTDQDRAQVVVVMSSVMRAHTAHILGRGMWAATMRAVKDSPPLGARMLTGMDTAEAVEELLAWAPAEQLDVLAALDAPHAARILAAAPAELRQRLLAGLPPHIAANIVSAMQPPPAAASLGALDPNAAVAILLAMDPSSAAALLQELGAVRAAEALLGMDSLEARQTILESMQPRVAAETVLEMDTRAATPALTGEQEAGGGGGLDGVAAPAPGAEPGVYPGTEALGEMTSPSADRIMGFMNVQDKAAVLSRLDPDKAAELLALLSPAESVALLACLSDTSAALVVDALRQQDRDSLMRMLMDASGGGKGGGGGRNAKGHGKSGGGKGGGGGKGKHAANSRSHGGAAAHPPSITPPSPRPPRSPAANAASAAAHLAADFPSPPGRGIKPALAQSMSRAMNVYVGEGSSSSESEGEGEEAGQQVAEAYGGRARVSTEGAGGVDPLAVSAALAAQARQHHQQQQHPVPPLPLHAEPSLSPRVTDPGPPPAPAGKPPRAPAAAGGAAAAEAALAAAAAAAAASNGSRRGSAASGSDGQRELSDGAASGSDTEDDDDDDVPAVAAAPEDRGAASKGASVRIADVGAAAVRRHRSSDLEAQVAAGRQRNARQSLTGRGAQSMAARDSRAAAAAAAATPNAGGGPHRTSNTGTRTVPVSRSTTLAVRGDGDGGGGGHASDRHGGGRDPSSLRMLKSALRNNQHAQRTPAVAAGSKASGGVAGPVPDIGHLLRTASNMHAAAAAAATGGLAAQSSAGHLLQQLEGGGAGGAGAAQSTALGRAPKNVRLATAMQQHRNARPRPKGWLMGLVESIYKEGEALLRKMGRMEALRRQSVPEIVFAHFSNKYGQRSLVDEYAACLANTLALHRSEDLRLDTFARFLSEEWDFATFIEFITANSLALQPGKVLCIEYPREAGRDEAYPWLCGAKAAAIADGVLGPRSAAVREAFNNALMSVSVPADDADVDKLRRDARYAAAQQDAAAGAGPPPPERFYRLPRPRFLALLASEIARLHAAIARLARGRFEVLDSHGLGSVPAAAAGGYLAGLIAPNTPRSGNLVLQEATVTFVSNALAYQLEPGAAPEAVALAANAAAAAASDAPIGLDAWVAASVQCAALRDHVKLRTLRPMRLGEDGDDDDGGLLGGFLLGLTRRHTKLMAARLRDWARAAARGGGGGGAGDVTSRSQKGGAGGGGADGALVLELSAAVDKAASGGDKFRAYAQMLMAIIKQQVTAVVAMLTGADGHGAAGDSAAGELEDALCRLEDCAIIMLRQARYMLECPDLDVTYDRVRRLPLQGRLAAVGRAILVWRQHEDTVQNLAALVVQSVWRNWKAQRAKRLAAEASEAALADELAAEPSGPIGGGGGGLGSRVASRVVSVKASSLVVRQGSSGLGPGAVGAGSSSLGPGAGQAAAGAAGSGGVGVAGGVAAVMAAAGTAVNSPRGAAGR</sequence>
<feature type="compositionally biased region" description="Gly residues" evidence="1">
    <location>
        <begin position="145"/>
        <end position="155"/>
    </location>
</feature>
<keyword evidence="4" id="KW-1185">Reference proteome</keyword>
<feature type="region of interest" description="Disordered" evidence="1">
    <location>
        <begin position="628"/>
        <end position="765"/>
    </location>
</feature>
<dbReference type="EMBL" id="JAEHOC010000016">
    <property type="protein sequence ID" value="KAG2434787.1"/>
    <property type="molecule type" value="Genomic_DNA"/>
</dbReference>
<feature type="compositionally biased region" description="Acidic residues" evidence="1">
    <location>
        <begin position="1594"/>
        <end position="1603"/>
    </location>
</feature>
<feature type="region of interest" description="Disordered" evidence="1">
    <location>
        <begin position="259"/>
        <end position="341"/>
    </location>
</feature>
<feature type="compositionally biased region" description="Gly residues" evidence="1">
    <location>
        <begin position="706"/>
        <end position="737"/>
    </location>
</feature>
<evidence type="ECO:0000259" key="2">
    <source>
        <dbReference type="Pfam" id="PF03448"/>
    </source>
</evidence>
<feature type="compositionally biased region" description="Gly residues" evidence="1">
    <location>
        <begin position="1352"/>
        <end position="1379"/>
    </location>
</feature>
<feature type="region of interest" description="Disordered" evidence="1">
    <location>
        <begin position="1"/>
        <end position="198"/>
    </location>
</feature>
<comment type="caution">
    <text evidence="3">The sequence shown here is derived from an EMBL/GenBank/DDBJ whole genome shotgun (WGS) entry which is preliminary data.</text>
</comment>
<name>A0A835VZ96_CHLIN</name>
<feature type="compositionally biased region" description="Gly residues" evidence="1">
    <location>
        <begin position="312"/>
        <end position="331"/>
    </location>
</feature>
<feature type="compositionally biased region" description="Pro residues" evidence="1">
    <location>
        <begin position="656"/>
        <end position="673"/>
    </location>
</feature>
<feature type="region of interest" description="Disordered" evidence="1">
    <location>
        <begin position="1241"/>
        <end position="1265"/>
    </location>
</feature>
<feature type="compositionally biased region" description="Gly residues" evidence="1">
    <location>
        <begin position="684"/>
        <end position="693"/>
    </location>
</feature>
<dbReference type="PANTHER" id="PTHR31535">
    <property type="match status" value="1"/>
</dbReference>
<evidence type="ECO:0000313" key="4">
    <source>
        <dbReference type="Proteomes" id="UP000650467"/>
    </source>
</evidence>
<feature type="domain" description="Magnesium transporter MgtE intracellular" evidence="2">
    <location>
        <begin position="1099"/>
        <end position="1192"/>
    </location>
</feature>
<feature type="region of interest" description="Disordered" evidence="1">
    <location>
        <begin position="1349"/>
        <end position="1436"/>
    </location>
</feature>
<dbReference type="Proteomes" id="UP000650467">
    <property type="component" value="Unassembled WGS sequence"/>
</dbReference>
<feature type="compositionally biased region" description="Gly residues" evidence="1">
    <location>
        <begin position="749"/>
        <end position="765"/>
    </location>
</feature>